<dbReference type="InterPro" id="IPR003439">
    <property type="entry name" value="ABC_transporter-like_ATP-bd"/>
</dbReference>
<dbReference type="PROSITE" id="PS00211">
    <property type="entry name" value="ABC_TRANSPORTER_1"/>
    <property type="match status" value="1"/>
</dbReference>
<evidence type="ECO:0000313" key="7">
    <source>
        <dbReference type="EMBL" id="KUL32429.1"/>
    </source>
</evidence>
<dbReference type="Pfam" id="PF00005">
    <property type="entry name" value="ABC_tran"/>
    <property type="match status" value="1"/>
</dbReference>
<reference evidence="7 8" key="1">
    <citation type="submission" date="2015-10" db="EMBL/GenBank/DDBJ databases">
        <title>Draft Genome Sequence of Chlorobium limicola strain Frasassi Growing under Artificial Lighting in the Frasassi Cave System.</title>
        <authorList>
            <person name="Mansor M."/>
            <person name="Macalady J."/>
        </authorList>
    </citation>
    <scope>NUCLEOTIDE SEQUENCE [LARGE SCALE GENOMIC DNA]</scope>
    <source>
        <strain evidence="7 8">Frasassi</strain>
    </source>
</reference>
<dbReference type="InterPro" id="IPR027417">
    <property type="entry name" value="P-loop_NTPase"/>
</dbReference>
<gene>
    <name evidence="7" type="ORF">ASB62_01830</name>
</gene>
<dbReference type="InterPro" id="IPR003593">
    <property type="entry name" value="AAA+_ATPase"/>
</dbReference>
<dbReference type="EMBL" id="LMBR01000026">
    <property type="protein sequence ID" value="KUL32429.1"/>
    <property type="molecule type" value="Genomic_DNA"/>
</dbReference>
<dbReference type="OrthoDB" id="9787851at2"/>
<feature type="domain" description="ABC transporter" evidence="6">
    <location>
        <begin position="12"/>
        <end position="248"/>
    </location>
</feature>
<dbReference type="SMART" id="SM00382">
    <property type="entry name" value="AAA"/>
    <property type="match status" value="1"/>
</dbReference>
<dbReference type="Gene3D" id="3.40.50.300">
    <property type="entry name" value="P-loop containing nucleotide triphosphate hydrolases"/>
    <property type="match status" value="1"/>
</dbReference>
<dbReference type="AlphaFoldDB" id="A0A101JSU2"/>
<dbReference type="InterPro" id="IPR017871">
    <property type="entry name" value="ABC_transporter-like_CS"/>
</dbReference>
<keyword evidence="8" id="KW-1185">Reference proteome</keyword>
<organism evidence="7 8">
    <name type="scientific">Chlorobium limicola</name>
    <dbReference type="NCBI Taxonomy" id="1092"/>
    <lineage>
        <taxon>Bacteria</taxon>
        <taxon>Pseudomonadati</taxon>
        <taxon>Chlorobiota</taxon>
        <taxon>Chlorobiia</taxon>
        <taxon>Chlorobiales</taxon>
        <taxon>Chlorobiaceae</taxon>
        <taxon>Chlorobium/Pelodictyon group</taxon>
        <taxon>Chlorobium</taxon>
    </lineage>
</organism>
<evidence type="ECO:0000256" key="3">
    <source>
        <dbReference type="ARBA" id="ARBA00022840"/>
    </source>
</evidence>
<keyword evidence="2" id="KW-0547">Nucleotide-binding</keyword>
<dbReference type="RefSeq" id="WP_059138365.1">
    <property type="nucleotide sequence ID" value="NZ_LMBR01000026.1"/>
</dbReference>
<dbReference type="FunFam" id="3.40.50.300:FF:000134">
    <property type="entry name" value="Iron-enterobactin ABC transporter ATP-binding protein"/>
    <property type="match status" value="1"/>
</dbReference>
<comment type="function">
    <text evidence="5">Part of the ABC transporter complex HmuTUV involved in hemin import. Responsible for energy coupling to the transport system.</text>
</comment>
<keyword evidence="3" id="KW-0067">ATP-binding</keyword>
<keyword evidence="1" id="KW-0813">Transport</keyword>
<evidence type="ECO:0000256" key="2">
    <source>
        <dbReference type="ARBA" id="ARBA00022741"/>
    </source>
</evidence>
<accession>A0A101JSU2</accession>
<dbReference type="PROSITE" id="PS50893">
    <property type="entry name" value="ABC_TRANSPORTER_2"/>
    <property type="match status" value="1"/>
</dbReference>
<evidence type="ECO:0000313" key="8">
    <source>
        <dbReference type="Proteomes" id="UP000053937"/>
    </source>
</evidence>
<dbReference type="Proteomes" id="UP000053937">
    <property type="component" value="Unassembled WGS sequence"/>
</dbReference>
<dbReference type="PANTHER" id="PTHR42794">
    <property type="entry name" value="HEMIN IMPORT ATP-BINDING PROTEIN HMUV"/>
    <property type="match status" value="1"/>
</dbReference>
<dbReference type="GO" id="GO:0005524">
    <property type="term" value="F:ATP binding"/>
    <property type="evidence" value="ECO:0007669"/>
    <property type="project" value="UniProtKB-KW"/>
</dbReference>
<keyword evidence="4" id="KW-1278">Translocase</keyword>
<proteinExistence type="predicted"/>
<name>A0A101JSU2_CHLLI</name>
<dbReference type="GO" id="GO:0016887">
    <property type="term" value="F:ATP hydrolysis activity"/>
    <property type="evidence" value="ECO:0007669"/>
    <property type="project" value="InterPro"/>
</dbReference>
<evidence type="ECO:0000256" key="5">
    <source>
        <dbReference type="ARBA" id="ARBA00037066"/>
    </source>
</evidence>
<evidence type="ECO:0000256" key="4">
    <source>
        <dbReference type="ARBA" id="ARBA00022967"/>
    </source>
</evidence>
<sequence>MIEHTQAHSPALSFADVSSGYRGREVLHGVSFTVAEGEFVSLIGPNGCGKSTLLKTAAALIRPVSGSVSLFGRPAERLKAADRASLVGVVPQKIESPMAFRVGELVMNGRISSIGLFGRPGAADEDIVERAMIYTDVLSLRDRYFMELSGGEQQRVALAMVLAQEPRIIMLDESIAHLDINHRQEVLQILLNINREQRITVMLVSHDLTLSAQLSDRLLLLDNGTLAADGTPQEVLRPELLSRIYNCELQVRTDPWSGELQVSGDLVTGRRRKALDRRIHVVAGGGSGIELYRRLLIEGYEVTTGVLNKLDSDAEAARALHLDAVLEQPFSAIGSACYREASVMAGAADMVVVTDVPFGSGNLVNLSLASEALSAGKPVFLAEGIGSRDYTEGNAAGRKTDELLADGAVTWSSIHELLVHLQKSFQSR</sequence>
<evidence type="ECO:0000259" key="6">
    <source>
        <dbReference type="PROSITE" id="PS50893"/>
    </source>
</evidence>
<dbReference type="CDD" id="cd03214">
    <property type="entry name" value="ABC_Iron-Siderophores_B12_Hemin"/>
    <property type="match status" value="1"/>
</dbReference>
<comment type="caution">
    <text evidence="7">The sequence shown here is derived from an EMBL/GenBank/DDBJ whole genome shotgun (WGS) entry which is preliminary data.</text>
</comment>
<dbReference type="SUPFAM" id="SSF52540">
    <property type="entry name" value="P-loop containing nucleoside triphosphate hydrolases"/>
    <property type="match status" value="1"/>
</dbReference>
<dbReference type="PANTHER" id="PTHR42794:SF1">
    <property type="entry name" value="HEMIN IMPORT ATP-BINDING PROTEIN HMUV"/>
    <property type="match status" value="1"/>
</dbReference>
<evidence type="ECO:0000256" key="1">
    <source>
        <dbReference type="ARBA" id="ARBA00022448"/>
    </source>
</evidence>
<protein>
    <submittedName>
        <fullName evidence="7">ABC transporter</fullName>
    </submittedName>
</protein>